<organism evidence="2 3">
    <name type="scientific">Cardiobacterium valvarum F0432</name>
    <dbReference type="NCBI Taxonomy" id="797473"/>
    <lineage>
        <taxon>Bacteria</taxon>
        <taxon>Pseudomonadati</taxon>
        <taxon>Pseudomonadota</taxon>
        <taxon>Gammaproteobacteria</taxon>
        <taxon>Cardiobacteriales</taxon>
        <taxon>Cardiobacteriaceae</taxon>
        <taxon>Cardiobacterium</taxon>
    </lineage>
</organism>
<feature type="region of interest" description="Disordered" evidence="1">
    <location>
        <begin position="16"/>
        <end position="40"/>
    </location>
</feature>
<gene>
    <name evidence="2" type="ORF">HMPREF9080_00462</name>
</gene>
<evidence type="ECO:0000313" key="3">
    <source>
        <dbReference type="Proteomes" id="UP000004750"/>
    </source>
</evidence>
<dbReference type="HOGENOM" id="CLU_3286779_0_0_6"/>
<dbReference type="AlphaFoldDB" id="G9ZCI5"/>
<dbReference type="Proteomes" id="UP000004750">
    <property type="component" value="Unassembled WGS sequence"/>
</dbReference>
<protein>
    <submittedName>
        <fullName evidence="2">Uncharacterized protein</fullName>
    </submittedName>
</protein>
<accession>G9ZCI5</accession>
<dbReference type="EMBL" id="AGCM01000023">
    <property type="protein sequence ID" value="EHM55716.1"/>
    <property type="molecule type" value="Genomic_DNA"/>
</dbReference>
<reference evidence="2 3" key="1">
    <citation type="submission" date="2011-08" db="EMBL/GenBank/DDBJ databases">
        <authorList>
            <person name="Weinstock G."/>
            <person name="Sodergren E."/>
            <person name="Clifton S."/>
            <person name="Fulton L."/>
            <person name="Fulton B."/>
            <person name="Courtney L."/>
            <person name="Fronick C."/>
            <person name="Harrison M."/>
            <person name="Strong C."/>
            <person name="Farmer C."/>
            <person name="Delahaunty K."/>
            <person name="Markovic C."/>
            <person name="Hall O."/>
            <person name="Minx P."/>
            <person name="Tomlinson C."/>
            <person name="Mitreva M."/>
            <person name="Hou S."/>
            <person name="Chen J."/>
            <person name="Wollam A."/>
            <person name="Pepin K.H."/>
            <person name="Johnson M."/>
            <person name="Bhonagiri V."/>
            <person name="Zhang X."/>
            <person name="Suruliraj S."/>
            <person name="Warren W."/>
            <person name="Chinwalla A."/>
            <person name="Mardis E.R."/>
            <person name="Wilson R.K."/>
        </authorList>
    </citation>
    <scope>NUCLEOTIDE SEQUENCE [LARGE SCALE GENOMIC DNA]</scope>
    <source>
        <strain evidence="2 3">F0432</strain>
    </source>
</reference>
<name>G9ZCI5_9GAMM</name>
<evidence type="ECO:0000256" key="1">
    <source>
        <dbReference type="SAM" id="MobiDB-lite"/>
    </source>
</evidence>
<comment type="caution">
    <text evidence="2">The sequence shown here is derived from an EMBL/GenBank/DDBJ whole genome shotgun (WGS) entry which is preliminary data.</text>
</comment>
<proteinExistence type="predicted"/>
<sequence>MIFFVMKGFRAHQAVENRGKTAASGHKKSPQQRALAISGD</sequence>
<evidence type="ECO:0000313" key="2">
    <source>
        <dbReference type="EMBL" id="EHM55716.1"/>
    </source>
</evidence>
<dbReference type="STRING" id="797473.HMPREF9080_00462"/>